<dbReference type="EMBL" id="JAGXBM010000001">
    <property type="protein sequence ID" value="MBS3696064.1"/>
    <property type="molecule type" value="Genomic_DNA"/>
</dbReference>
<dbReference type="Proteomes" id="UP000681586">
    <property type="component" value="Unassembled WGS sequence"/>
</dbReference>
<dbReference type="RefSeq" id="WP_203153487.1">
    <property type="nucleotide sequence ID" value="NZ_JAEPSA010000003.1"/>
</dbReference>
<reference evidence="1 2" key="1">
    <citation type="submission" date="2021-05" db="EMBL/GenBank/DDBJ databases">
        <title>Staphylococcus fleurettii isolated from lake water in First Nation community in Manitoba, Canada.</title>
        <authorList>
            <person name="Bashar S."/>
            <person name="Murdock A."/>
            <person name="Patidar R."/>
            <person name="Golding G."/>
            <person name="Farenhorst A."/>
            <person name="Kumar A."/>
        </authorList>
    </citation>
    <scope>NUCLEOTIDE SEQUENCE [LARGE SCALE GENOMIC DNA]</scope>
    <source>
        <strain evidence="1 2">SF002</strain>
    </source>
</reference>
<sequence>MQELTMTVDADIKIKNRNELDELLVAIQKNVTELKVNLDKLETFKIDITFEQIQNDTSDN</sequence>
<comment type="caution">
    <text evidence="1">The sequence shown here is derived from an EMBL/GenBank/DDBJ whole genome shotgun (WGS) entry which is preliminary data.</text>
</comment>
<proteinExistence type="predicted"/>
<gene>
    <name evidence="1" type="ORF">JJQ58_01040</name>
</gene>
<keyword evidence="2" id="KW-1185">Reference proteome</keyword>
<evidence type="ECO:0000313" key="1">
    <source>
        <dbReference type="EMBL" id="MBS3696064.1"/>
    </source>
</evidence>
<name>A0ABS5MJN0_9STAP</name>
<protein>
    <submittedName>
        <fullName evidence="1">Uncharacterized protein</fullName>
    </submittedName>
</protein>
<evidence type="ECO:0000313" key="2">
    <source>
        <dbReference type="Proteomes" id="UP000681586"/>
    </source>
</evidence>
<organism evidence="1 2">
    <name type="scientific">Mammaliicoccus fleurettii</name>
    <dbReference type="NCBI Taxonomy" id="150056"/>
    <lineage>
        <taxon>Bacteria</taxon>
        <taxon>Bacillati</taxon>
        <taxon>Bacillota</taxon>
        <taxon>Bacilli</taxon>
        <taxon>Bacillales</taxon>
        <taxon>Staphylococcaceae</taxon>
        <taxon>Mammaliicoccus</taxon>
    </lineage>
</organism>
<accession>A0ABS5MJN0</accession>